<name>A0ABD5ZK00_9EURY</name>
<proteinExistence type="predicted"/>
<keyword evidence="2" id="KW-1185">Reference proteome</keyword>
<dbReference type="GeneID" id="79265418"/>
<evidence type="ECO:0000313" key="1">
    <source>
        <dbReference type="EMBL" id="MFC7233760.1"/>
    </source>
</evidence>
<accession>A0ABD5ZK00</accession>
<reference evidence="1 2" key="1">
    <citation type="journal article" date="2019" name="Int. J. Syst. Evol. Microbiol.">
        <title>The Global Catalogue of Microorganisms (GCM) 10K type strain sequencing project: providing services to taxonomists for standard genome sequencing and annotation.</title>
        <authorList>
            <consortium name="The Broad Institute Genomics Platform"/>
            <consortium name="The Broad Institute Genome Sequencing Center for Infectious Disease"/>
            <person name="Wu L."/>
            <person name="Ma J."/>
        </authorList>
    </citation>
    <scope>NUCLEOTIDE SEQUENCE [LARGE SCALE GENOMIC DNA]</scope>
    <source>
        <strain evidence="1 2">DT85</strain>
    </source>
</reference>
<dbReference type="Gene3D" id="3.10.180.10">
    <property type="entry name" value="2,3-Dihydroxybiphenyl 1,2-Dioxygenase, domain 1"/>
    <property type="match status" value="1"/>
</dbReference>
<dbReference type="InterPro" id="IPR029068">
    <property type="entry name" value="Glyas_Bleomycin-R_OHBP_Dase"/>
</dbReference>
<organism evidence="1 2">
    <name type="scientific">Halosegnis marinus</name>
    <dbReference type="NCBI Taxonomy" id="3034023"/>
    <lineage>
        <taxon>Archaea</taxon>
        <taxon>Methanobacteriati</taxon>
        <taxon>Methanobacteriota</taxon>
        <taxon>Stenosarchaea group</taxon>
        <taxon>Halobacteria</taxon>
        <taxon>Halobacteriales</taxon>
        <taxon>Natronomonadaceae</taxon>
        <taxon>Halosegnis</taxon>
    </lineage>
</organism>
<dbReference type="EMBL" id="JBHTAP010000001">
    <property type="protein sequence ID" value="MFC7233760.1"/>
    <property type="molecule type" value="Genomic_DNA"/>
</dbReference>
<dbReference type="CDD" id="cd06587">
    <property type="entry name" value="VOC"/>
    <property type="match status" value="1"/>
</dbReference>
<dbReference type="Proteomes" id="UP001596398">
    <property type="component" value="Unassembled WGS sequence"/>
</dbReference>
<comment type="caution">
    <text evidence="1">The sequence shown here is derived from an EMBL/GenBank/DDBJ whole genome shotgun (WGS) entry which is preliminary data.</text>
</comment>
<dbReference type="RefSeq" id="WP_276234756.1">
    <property type="nucleotide sequence ID" value="NZ_CP119802.1"/>
</dbReference>
<sequence>MDEPFDGITFFRTGARDDVVAFYRDRLGCEVWREQPDCTILRRGGYALGFCARDPPETEGCLTFLHDDRAGVDADHERLADVADGEPRLNGTYDIYQFFAEDPEGRTVEVQCFE</sequence>
<gene>
    <name evidence="1" type="ORF">ACFQJ4_00365</name>
</gene>
<dbReference type="AlphaFoldDB" id="A0ABD5ZK00"/>
<dbReference type="SUPFAM" id="SSF54593">
    <property type="entry name" value="Glyoxalase/Bleomycin resistance protein/Dihydroxybiphenyl dioxygenase"/>
    <property type="match status" value="1"/>
</dbReference>
<protein>
    <submittedName>
        <fullName evidence="1">VOC family protein</fullName>
    </submittedName>
</protein>
<evidence type="ECO:0000313" key="2">
    <source>
        <dbReference type="Proteomes" id="UP001596398"/>
    </source>
</evidence>